<evidence type="ECO:0000313" key="17">
    <source>
        <dbReference type="RefSeq" id="XP_034255197.1"/>
    </source>
</evidence>
<evidence type="ECO:0000256" key="2">
    <source>
        <dbReference type="ARBA" id="ARBA00008586"/>
    </source>
</evidence>
<evidence type="ECO:0000256" key="6">
    <source>
        <dbReference type="ARBA" id="ARBA00022989"/>
    </source>
</evidence>
<dbReference type="InterPro" id="IPR011701">
    <property type="entry name" value="MFS"/>
</dbReference>
<dbReference type="InterPro" id="IPR036259">
    <property type="entry name" value="MFS_trans_sf"/>
</dbReference>
<feature type="transmembrane region" description="Helical" evidence="13">
    <location>
        <begin position="165"/>
        <end position="187"/>
    </location>
</feature>
<evidence type="ECO:0000256" key="1">
    <source>
        <dbReference type="ARBA" id="ARBA00004141"/>
    </source>
</evidence>
<dbReference type="FunFam" id="1.20.1250.20:FF:000144">
    <property type="entry name" value="Picot, isoform B"/>
    <property type="match status" value="1"/>
</dbReference>
<comment type="subcellular location">
    <subcellularLocation>
        <location evidence="1">Membrane</location>
        <topology evidence="1">Multi-pass membrane protein</topology>
    </subcellularLocation>
</comment>
<proteinExistence type="inferred from homology"/>
<feature type="domain" description="Major facilitator superfamily (MFS) profile" evidence="14">
    <location>
        <begin position="30"/>
        <end position="461"/>
    </location>
</feature>
<evidence type="ECO:0000256" key="10">
    <source>
        <dbReference type="ARBA" id="ARBA00054632"/>
    </source>
</evidence>
<keyword evidence="15" id="KW-1185">Reference proteome</keyword>
<feature type="transmembrane region" description="Helical" evidence="13">
    <location>
        <begin position="439"/>
        <end position="457"/>
    </location>
</feature>
<evidence type="ECO:0000256" key="13">
    <source>
        <dbReference type="SAM" id="Phobius"/>
    </source>
</evidence>
<keyword evidence="3" id="KW-0813">Transport</keyword>
<reference evidence="16 17" key="1">
    <citation type="submission" date="2025-04" db="UniProtKB">
        <authorList>
            <consortium name="RefSeq"/>
        </authorList>
    </citation>
    <scope>IDENTIFICATION</scope>
    <source>
        <tissue evidence="16 17">Total insect</tissue>
    </source>
</reference>
<feature type="transmembrane region" description="Helical" evidence="13">
    <location>
        <begin position="252"/>
        <end position="278"/>
    </location>
</feature>
<comment type="function">
    <text evidence="10">May be an inorganic phosphate cotransporter.</text>
</comment>
<dbReference type="InterPro" id="IPR020846">
    <property type="entry name" value="MFS_dom"/>
</dbReference>
<dbReference type="PANTHER" id="PTHR11662:SF280">
    <property type="entry name" value="FI21844P1-RELATED"/>
    <property type="match status" value="1"/>
</dbReference>
<name>A0A6P9AAR1_THRPL</name>
<keyword evidence="6 13" id="KW-1133">Transmembrane helix</keyword>
<keyword evidence="9" id="KW-0739">Sodium transport</keyword>
<evidence type="ECO:0000256" key="12">
    <source>
        <dbReference type="SAM" id="MobiDB-lite"/>
    </source>
</evidence>
<dbReference type="FunFam" id="1.20.1250.20:FF:000003">
    <property type="entry name" value="Solute carrier family 17 member 3"/>
    <property type="match status" value="1"/>
</dbReference>
<evidence type="ECO:0000313" key="16">
    <source>
        <dbReference type="RefSeq" id="XP_034255196.1"/>
    </source>
</evidence>
<feature type="transmembrane region" description="Helical" evidence="13">
    <location>
        <begin position="397"/>
        <end position="419"/>
    </location>
</feature>
<dbReference type="CDD" id="cd17318">
    <property type="entry name" value="MFS_SLC17"/>
    <property type="match status" value="1"/>
</dbReference>
<feature type="compositionally biased region" description="Basic and acidic residues" evidence="12">
    <location>
        <begin position="469"/>
        <end position="482"/>
    </location>
</feature>
<evidence type="ECO:0000259" key="14">
    <source>
        <dbReference type="PROSITE" id="PS50850"/>
    </source>
</evidence>
<feature type="transmembrane region" description="Helical" evidence="13">
    <location>
        <begin position="298"/>
        <end position="319"/>
    </location>
</feature>
<evidence type="ECO:0000256" key="4">
    <source>
        <dbReference type="ARBA" id="ARBA00022692"/>
    </source>
</evidence>
<evidence type="ECO:0000256" key="7">
    <source>
        <dbReference type="ARBA" id="ARBA00023053"/>
    </source>
</evidence>
<dbReference type="GO" id="GO:0006814">
    <property type="term" value="P:sodium ion transport"/>
    <property type="evidence" value="ECO:0007669"/>
    <property type="project" value="UniProtKB-KW"/>
</dbReference>
<gene>
    <name evidence="16 17 18" type="primary">LOC117653546</name>
</gene>
<keyword evidence="8 13" id="KW-0472">Membrane</keyword>
<feature type="transmembrane region" description="Helical" evidence="13">
    <location>
        <begin position="104"/>
        <end position="128"/>
    </location>
</feature>
<dbReference type="GO" id="GO:0015293">
    <property type="term" value="F:symporter activity"/>
    <property type="evidence" value="ECO:0007669"/>
    <property type="project" value="UniProtKB-KW"/>
</dbReference>
<keyword evidence="4 13" id="KW-0812">Transmembrane</keyword>
<feature type="transmembrane region" description="Helical" evidence="13">
    <location>
        <begin position="193"/>
        <end position="213"/>
    </location>
</feature>
<organism evidence="17">
    <name type="scientific">Thrips palmi</name>
    <name type="common">Melon thrips</name>
    <dbReference type="NCBI Taxonomy" id="161013"/>
    <lineage>
        <taxon>Eukaryota</taxon>
        <taxon>Metazoa</taxon>
        <taxon>Ecdysozoa</taxon>
        <taxon>Arthropoda</taxon>
        <taxon>Hexapoda</taxon>
        <taxon>Insecta</taxon>
        <taxon>Pterygota</taxon>
        <taxon>Neoptera</taxon>
        <taxon>Paraneoptera</taxon>
        <taxon>Thysanoptera</taxon>
        <taxon>Terebrantia</taxon>
        <taxon>Thripoidea</taxon>
        <taxon>Thripidae</taxon>
        <taxon>Thrips</taxon>
    </lineage>
</organism>
<evidence type="ECO:0000256" key="3">
    <source>
        <dbReference type="ARBA" id="ARBA00022448"/>
    </source>
</evidence>
<keyword evidence="5" id="KW-0769">Symport</keyword>
<accession>A0A6P9AAR1</accession>
<dbReference type="RefSeq" id="XP_034255196.1">
    <property type="nucleotide sequence ID" value="XM_034399305.1"/>
</dbReference>
<evidence type="ECO:0000256" key="5">
    <source>
        <dbReference type="ARBA" id="ARBA00022847"/>
    </source>
</evidence>
<dbReference type="PROSITE" id="PS50850">
    <property type="entry name" value="MFS"/>
    <property type="match status" value="1"/>
</dbReference>
<dbReference type="RefSeq" id="XP_034255198.1">
    <property type="nucleotide sequence ID" value="XM_034399307.1"/>
</dbReference>
<feature type="transmembrane region" description="Helical" evidence="13">
    <location>
        <begin position="366"/>
        <end position="385"/>
    </location>
</feature>
<dbReference type="PANTHER" id="PTHR11662">
    <property type="entry name" value="SOLUTE CARRIER FAMILY 17"/>
    <property type="match status" value="1"/>
</dbReference>
<feature type="transmembrane region" description="Helical" evidence="13">
    <location>
        <begin position="31"/>
        <end position="55"/>
    </location>
</feature>
<dbReference type="Proteomes" id="UP000515158">
    <property type="component" value="Unplaced"/>
</dbReference>
<dbReference type="RefSeq" id="XP_034255197.1">
    <property type="nucleotide sequence ID" value="XM_034399306.1"/>
</dbReference>
<dbReference type="Pfam" id="PF07690">
    <property type="entry name" value="MFS_1"/>
    <property type="match status" value="1"/>
</dbReference>
<evidence type="ECO:0000256" key="8">
    <source>
        <dbReference type="ARBA" id="ARBA00023136"/>
    </source>
</evidence>
<dbReference type="SUPFAM" id="SSF103473">
    <property type="entry name" value="MFS general substrate transporter"/>
    <property type="match status" value="1"/>
</dbReference>
<keyword evidence="9" id="KW-0406">Ion transport</keyword>
<dbReference type="AlphaFoldDB" id="A0A6P9AAR1"/>
<feature type="transmembrane region" description="Helical" evidence="13">
    <location>
        <begin position="340"/>
        <end position="360"/>
    </location>
</feature>
<dbReference type="GO" id="GO:0016020">
    <property type="term" value="C:membrane"/>
    <property type="evidence" value="ECO:0007669"/>
    <property type="project" value="UniProtKB-SubCell"/>
</dbReference>
<dbReference type="GeneID" id="117653546"/>
<protein>
    <recommendedName>
        <fullName evidence="11">Putative inorganic phosphate cotransporter</fullName>
    </recommendedName>
</protein>
<sequence>MTATTTVSASGKEAALKEAGGRGFGRRHLQLMLLSMGLALGYCCRINLSICIVAMTSAESANGYPVYDWEPKYRGLVLSSFFWGYVLMQVPGATLANRYGPARFVFLGVTGCAVLTCLTPLAAAWGGWMAVCALRMLEGLCQGVIFPSVHFMLGRWSPPVERGRAAAIVFTGPSIGTLLAMAGVGLLCGSPLGWPSGFYVPGLLALVWGVFWWKMSADSPAKCKHIAPEEREYIQMSLGDSSSNDKRLSVPWLAIMSTPAMWSLIAVHMCSNFGHWLMLTQMPTYMQTMLHFNIEDNGIMSSMPYLCLVLTSTLVGWGAQRVNESGCISIVMSRKIFNSVGHYGMGITFLVLSFLTPIGIPVGVAVGLLTAAVSLEAALLAGFLVNHVDLSPNFGGAMLGVSNGLGNIMGIVAPILVSLVVNQTPESTPEDLATGWSRVFLIGACVYFSGNTVFVLLGRADVQPWNNPEKADKAEKLEKGEPTEALELLPPDRNVA</sequence>
<feature type="transmembrane region" description="Helical" evidence="13">
    <location>
        <begin position="75"/>
        <end position="97"/>
    </location>
</feature>
<evidence type="ECO:0000313" key="15">
    <source>
        <dbReference type="Proteomes" id="UP000515158"/>
    </source>
</evidence>
<comment type="similarity">
    <text evidence="2">Belongs to the major facilitator superfamily. Sodium/anion cotransporter family.</text>
</comment>
<dbReference type="OrthoDB" id="2985014at2759"/>
<evidence type="ECO:0000256" key="11">
    <source>
        <dbReference type="ARBA" id="ARBA00068450"/>
    </source>
</evidence>
<feature type="region of interest" description="Disordered" evidence="12">
    <location>
        <begin position="467"/>
        <end position="496"/>
    </location>
</feature>
<dbReference type="InterPro" id="IPR050382">
    <property type="entry name" value="MFS_Na/Anion_cotransporter"/>
</dbReference>
<evidence type="ECO:0000313" key="18">
    <source>
        <dbReference type="RefSeq" id="XP_034255198.1"/>
    </source>
</evidence>
<dbReference type="GO" id="GO:0006820">
    <property type="term" value="P:monoatomic anion transport"/>
    <property type="evidence" value="ECO:0007669"/>
    <property type="project" value="TreeGrafter"/>
</dbReference>
<dbReference type="KEGG" id="tpal:117653546"/>
<keyword evidence="7" id="KW-0915">Sodium</keyword>
<evidence type="ECO:0000256" key="9">
    <source>
        <dbReference type="ARBA" id="ARBA00023201"/>
    </source>
</evidence>
<feature type="transmembrane region" description="Helical" evidence="13">
    <location>
        <begin position="134"/>
        <end position="153"/>
    </location>
</feature>
<dbReference type="Gene3D" id="1.20.1250.20">
    <property type="entry name" value="MFS general substrate transporter like domains"/>
    <property type="match status" value="2"/>
</dbReference>